<evidence type="ECO:0000313" key="1">
    <source>
        <dbReference type="EMBL" id="KOF71135.1"/>
    </source>
</evidence>
<dbReference type="SUPFAM" id="SSF56219">
    <property type="entry name" value="DNase I-like"/>
    <property type="match status" value="1"/>
</dbReference>
<dbReference type="Gene3D" id="3.60.10.10">
    <property type="entry name" value="Endonuclease/exonuclease/phosphatase"/>
    <property type="match status" value="1"/>
</dbReference>
<dbReference type="InterPro" id="IPR036691">
    <property type="entry name" value="Endo/exonu/phosph_ase_sf"/>
</dbReference>
<accession>A0A0L8G3K5</accession>
<sequence length="283" mass="32069">ARVRAPACSVPNSNIVSHQTYDQLPINSLVRGVAVKCTFNSGTLSKTNRKQELLHCVKKDKFDIFGIQEHRHHHPDTDLKYTNLERYQRITTSAIKNSQGSTIGGVVSVPSHNFLVIAGNFNGQIGRDDALLTYNKETNRNGIKLIDFAYEFQLQIANSWFVKHPKRLWTFQHPSGYYLQIDYILVRNKWKNSVQNAQAYSSFASFGSDHRVVSICTVLSLRSSKLQEHTDDIETQYSNLVTAIEEIAFSKLPTLLKGKNKAHINSCRCPCERSKEASRKIGN</sequence>
<dbReference type="EMBL" id="KQ424353">
    <property type="protein sequence ID" value="KOF71135.1"/>
    <property type="molecule type" value="Genomic_DNA"/>
</dbReference>
<gene>
    <name evidence="1" type="ORF">OCBIM_22001540mg</name>
</gene>
<organism evidence="1">
    <name type="scientific">Octopus bimaculoides</name>
    <name type="common">California two-spotted octopus</name>
    <dbReference type="NCBI Taxonomy" id="37653"/>
    <lineage>
        <taxon>Eukaryota</taxon>
        <taxon>Metazoa</taxon>
        <taxon>Spiralia</taxon>
        <taxon>Lophotrochozoa</taxon>
        <taxon>Mollusca</taxon>
        <taxon>Cephalopoda</taxon>
        <taxon>Coleoidea</taxon>
        <taxon>Octopodiformes</taxon>
        <taxon>Octopoda</taxon>
        <taxon>Incirrata</taxon>
        <taxon>Octopodidae</taxon>
        <taxon>Octopus</taxon>
    </lineage>
</organism>
<feature type="non-terminal residue" evidence="1">
    <location>
        <position position="1"/>
    </location>
</feature>
<dbReference type="AlphaFoldDB" id="A0A0L8G3K5"/>
<evidence type="ECO:0008006" key="2">
    <source>
        <dbReference type="Google" id="ProtNLM"/>
    </source>
</evidence>
<name>A0A0L8G3K5_OCTBM</name>
<proteinExistence type="predicted"/>
<protein>
    <recommendedName>
        <fullName evidence="2">Endonuclease/exonuclease/phosphatase domain-containing protein</fullName>
    </recommendedName>
</protein>
<reference evidence="1" key="1">
    <citation type="submission" date="2015-07" db="EMBL/GenBank/DDBJ databases">
        <title>MeaNS - Measles Nucleotide Surveillance Program.</title>
        <authorList>
            <person name="Tran T."/>
            <person name="Druce J."/>
        </authorList>
    </citation>
    <scope>NUCLEOTIDE SEQUENCE</scope>
    <source>
        <strain evidence="1">UCB-OBI-ISO-001</strain>
        <tissue evidence="1">Gonad</tissue>
    </source>
</reference>